<keyword evidence="6" id="KW-1185">Reference proteome</keyword>
<dbReference type="InterPro" id="IPR009057">
    <property type="entry name" value="Homeodomain-like_sf"/>
</dbReference>
<gene>
    <name evidence="5" type="ORF">ACFFUT_08375</name>
</gene>
<keyword evidence="3" id="KW-0804">Transcription</keyword>
<evidence type="ECO:0000313" key="5">
    <source>
        <dbReference type="EMBL" id="MFB9231799.1"/>
    </source>
</evidence>
<dbReference type="InterPro" id="IPR050204">
    <property type="entry name" value="AraC_XylS_family_regulators"/>
</dbReference>
<protein>
    <submittedName>
        <fullName evidence="5">GlxA family transcriptional regulator</fullName>
    </submittedName>
</protein>
<reference evidence="5 6" key="1">
    <citation type="submission" date="2024-09" db="EMBL/GenBank/DDBJ databases">
        <authorList>
            <person name="Sun Q."/>
            <person name="Mori K."/>
        </authorList>
    </citation>
    <scope>NUCLEOTIDE SEQUENCE [LARGE SCALE GENOMIC DNA]</scope>
    <source>
        <strain evidence="5 6">CECT 8726</strain>
    </source>
</reference>
<dbReference type="PROSITE" id="PS00041">
    <property type="entry name" value="HTH_ARAC_FAMILY_1"/>
    <property type="match status" value="1"/>
</dbReference>
<evidence type="ECO:0000313" key="6">
    <source>
        <dbReference type="Proteomes" id="UP001589683"/>
    </source>
</evidence>
<dbReference type="InterPro" id="IPR002818">
    <property type="entry name" value="DJ-1/PfpI"/>
</dbReference>
<dbReference type="SUPFAM" id="SSF46689">
    <property type="entry name" value="Homeodomain-like"/>
    <property type="match status" value="2"/>
</dbReference>
<dbReference type="PANTHER" id="PTHR46796:SF6">
    <property type="entry name" value="ARAC SUBFAMILY"/>
    <property type="match status" value="1"/>
</dbReference>
<dbReference type="Proteomes" id="UP001589683">
    <property type="component" value="Unassembled WGS sequence"/>
</dbReference>
<evidence type="ECO:0000256" key="2">
    <source>
        <dbReference type="ARBA" id="ARBA00023125"/>
    </source>
</evidence>
<dbReference type="EMBL" id="JBHMEA010000030">
    <property type="protein sequence ID" value="MFB9231799.1"/>
    <property type="molecule type" value="Genomic_DNA"/>
</dbReference>
<accession>A0ABV5JEA6</accession>
<dbReference type="SMART" id="SM00342">
    <property type="entry name" value="HTH_ARAC"/>
    <property type="match status" value="1"/>
</dbReference>
<dbReference type="SUPFAM" id="SSF52317">
    <property type="entry name" value="Class I glutamine amidotransferase-like"/>
    <property type="match status" value="1"/>
</dbReference>
<name>A0ABV5JEA6_9RHOB</name>
<dbReference type="InterPro" id="IPR018060">
    <property type="entry name" value="HTH_AraC"/>
</dbReference>
<proteinExistence type="predicted"/>
<dbReference type="Pfam" id="PF12833">
    <property type="entry name" value="HTH_18"/>
    <property type="match status" value="1"/>
</dbReference>
<dbReference type="InterPro" id="IPR029062">
    <property type="entry name" value="Class_I_gatase-like"/>
</dbReference>
<feature type="domain" description="HTH araC/xylS-type" evidence="4">
    <location>
        <begin position="226"/>
        <end position="324"/>
    </location>
</feature>
<dbReference type="PANTHER" id="PTHR46796">
    <property type="entry name" value="HTH-TYPE TRANSCRIPTIONAL ACTIVATOR RHAS-RELATED"/>
    <property type="match status" value="1"/>
</dbReference>
<comment type="caution">
    <text evidence="5">The sequence shown here is derived from an EMBL/GenBank/DDBJ whole genome shotgun (WGS) entry which is preliminary data.</text>
</comment>
<dbReference type="Gene3D" id="3.40.50.880">
    <property type="match status" value="1"/>
</dbReference>
<sequence>MFHFADPNGYVAVVLMEGFSTLSLGAIVEPFSYLSQTHPEIAPKLTLVGLRGQQVQSQSGVMVNCDEESEALIERLKHGRAPVRVIVCGPAHAGPFYDRCLSSLLRVAIRYGASICTLGAATWQMAETGLLKTRATTVHWSSFAAFSERYSDVDTRETLYVPSEMIASCAGETAALDMALDLIASISPTAAEQTANHLLVAFPRVGKTSQPGARGNRLRGVPSLLADAVRLMVNHIEDPLNTAAISAHCGVSVRQLERLFQRHLCASPMQYYTQLRVQHAHDLVLQTDMSLLDVAVASGFSSTGLLSKKFKKNFGLTPSQMRNRAQVGATV</sequence>
<keyword evidence="2" id="KW-0238">DNA-binding</keyword>
<dbReference type="RefSeq" id="WP_377608712.1">
    <property type="nucleotide sequence ID" value="NZ_JBHMEA010000030.1"/>
</dbReference>
<evidence type="ECO:0000256" key="3">
    <source>
        <dbReference type="ARBA" id="ARBA00023163"/>
    </source>
</evidence>
<dbReference type="InterPro" id="IPR018062">
    <property type="entry name" value="HTH_AraC-typ_CS"/>
</dbReference>
<dbReference type="PROSITE" id="PS01124">
    <property type="entry name" value="HTH_ARAC_FAMILY_2"/>
    <property type="match status" value="1"/>
</dbReference>
<keyword evidence="1" id="KW-0805">Transcription regulation</keyword>
<dbReference type="Pfam" id="PF01965">
    <property type="entry name" value="DJ-1_PfpI"/>
    <property type="match status" value="1"/>
</dbReference>
<evidence type="ECO:0000256" key="1">
    <source>
        <dbReference type="ARBA" id="ARBA00023015"/>
    </source>
</evidence>
<dbReference type="Gene3D" id="1.10.10.60">
    <property type="entry name" value="Homeodomain-like"/>
    <property type="match status" value="1"/>
</dbReference>
<organism evidence="5 6">
    <name type="scientific">Pseudohalocynthiibacter aestuariivivens</name>
    <dbReference type="NCBI Taxonomy" id="1591409"/>
    <lineage>
        <taxon>Bacteria</taxon>
        <taxon>Pseudomonadati</taxon>
        <taxon>Pseudomonadota</taxon>
        <taxon>Alphaproteobacteria</taxon>
        <taxon>Rhodobacterales</taxon>
        <taxon>Paracoccaceae</taxon>
        <taxon>Pseudohalocynthiibacter</taxon>
    </lineage>
</organism>
<evidence type="ECO:0000259" key="4">
    <source>
        <dbReference type="PROSITE" id="PS01124"/>
    </source>
</evidence>